<comment type="caution">
    <text evidence="1">The sequence shown here is derived from an EMBL/GenBank/DDBJ whole genome shotgun (WGS) entry which is preliminary data.</text>
</comment>
<evidence type="ECO:0000313" key="2">
    <source>
        <dbReference type="Proteomes" id="UP001186944"/>
    </source>
</evidence>
<organism evidence="1 2">
    <name type="scientific">Pinctada imbricata</name>
    <name type="common">Atlantic pearl-oyster</name>
    <name type="synonym">Pinctada martensii</name>
    <dbReference type="NCBI Taxonomy" id="66713"/>
    <lineage>
        <taxon>Eukaryota</taxon>
        <taxon>Metazoa</taxon>
        <taxon>Spiralia</taxon>
        <taxon>Lophotrochozoa</taxon>
        <taxon>Mollusca</taxon>
        <taxon>Bivalvia</taxon>
        <taxon>Autobranchia</taxon>
        <taxon>Pteriomorphia</taxon>
        <taxon>Pterioida</taxon>
        <taxon>Pterioidea</taxon>
        <taxon>Pteriidae</taxon>
        <taxon>Pinctada</taxon>
    </lineage>
</organism>
<dbReference type="Proteomes" id="UP001186944">
    <property type="component" value="Unassembled WGS sequence"/>
</dbReference>
<name>A0AA88XN13_PINIB</name>
<gene>
    <name evidence="1" type="ORF">FSP39_018885</name>
</gene>
<reference evidence="1" key="1">
    <citation type="submission" date="2019-08" db="EMBL/GenBank/DDBJ databases">
        <title>The improved chromosome-level genome for the pearl oyster Pinctada fucata martensii using PacBio sequencing and Hi-C.</title>
        <authorList>
            <person name="Zheng Z."/>
        </authorList>
    </citation>
    <scope>NUCLEOTIDE SEQUENCE</scope>
    <source>
        <strain evidence="1">ZZ-2019</strain>
        <tissue evidence="1">Adductor muscle</tissue>
    </source>
</reference>
<dbReference type="AlphaFoldDB" id="A0AA88XN13"/>
<proteinExistence type="predicted"/>
<sequence length="71" mass="8333">MGNRCRLRTAIYHASSRRLGSRQDLDGNFCLAFLLNVMTPETNFEGQYVPNLWEFSTCSVTYFEDFLEPFR</sequence>
<evidence type="ECO:0000313" key="1">
    <source>
        <dbReference type="EMBL" id="KAK3088415.1"/>
    </source>
</evidence>
<keyword evidence="2" id="KW-1185">Reference proteome</keyword>
<accession>A0AA88XN13</accession>
<protein>
    <submittedName>
        <fullName evidence="1">Uncharacterized protein</fullName>
    </submittedName>
</protein>
<dbReference type="EMBL" id="VSWD01000011">
    <property type="protein sequence ID" value="KAK3088415.1"/>
    <property type="molecule type" value="Genomic_DNA"/>
</dbReference>